<proteinExistence type="predicted"/>
<sequence length="122" mass="14730">MKFKRNDYHIDVASLYNKCKNFLYYHIIFIMKDGSTFDGIVTSVEANRIIVLVGKDIIKTEYKNIPNEQRQYDEDNHRFQRYRRFEPKDVPLTDLTGLYLLPYISPQYAYYPYHPAYHLDYA</sequence>
<dbReference type="EMBL" id="QXDJ01000012">
    <property type="protein sequence ID" value="RII31876.1"/>
    <property type="molecule type" value="Genomic_DNA"/>
</dbReference>
<organism evidence="1 2">
    <name type="scientific">Clostridium chromiireducens</name>
    <dbReference type="NCBI Taxonomy" id="225345"/>
    <lineage>
        <taxon>Bacteria</taxon>
        <taxon>Bacillati</taxon>
        <taxon>Bacillota</taxon>
        <taxon>Clostridia</taxon>
        <taxon>Eubacteriales</taxon>
        <taxon>Clostridiaceae</taxon>
        <taxon>Clostridium</taxon>
    </lineage>
</organism>
<gene>
    <name evidence="1" type="ORF">D2A34_26285</name>
</gene>
<evidence type="ECO:0000313" key="2">
    <source>
        <dbReference type="Proteomes" id="UP000265930"/>
    </source>
</evidence>
<dbReference type="Proteomes" id="UP000265930">
    <property type="component" value="Unassembled WGS sequence"/>
</dbReference>
<protein>
    <submittedName>
        <fullName evidence="1">Uncharacterized protein</fullName>
    </submittedName>
</protein>
<reference evidence="1 2" key="1">
    <citation type="submission" date="2018-08" db="EMBL/GenBank/DDBJ databases">
        <title>Genome of Clostridium chromiireducens C1, DSM12136.</title>
        <authorList>
            <person name="Xing M."/>
            <person name="Wei Y."/>
            <person name="Ang E.L."/>
            <person name="Zhao H."/>
            <person name="Zhang Y."/>
        </authorList>
    </citation>
    <scope>NUCLEOTIDE SEQUENCE [LARGE SCALE GENOMIC DNA]</scope>
    <source>
        <strain evidence="1 2">C1</strain>
    </source>
</reference>
<comment type="caution">
    <text evidence="1">The sequence shown here is derived from an EMBL/GenBank/DDBJ whole genome shotgun (WGS) entry which is preliminary data.</text>
</comment>
<dbReference type="RefSeq" id="WP_119368340.1">
    <property type="nucleotide sequence ID" value="NZ_QXDJ01000012.1"/>
</dbReference>
<dbReference type="AlphaFoldDB" id="A0A399ILJ5"/>
<name>A0A399ILJ5_9CLOT</name>
<evidence type="ECO:0000313" key="1">
    <source>
        <dbReference type="EMBL" id="RII31876.1"/>
    </source>
</evidence>
<accession>A0A399ILJ5</accession>